<keyword evidence="1" id="KW-0472">Membrane</keyword>
<keyword evidence="3" id="KW-1185">Reference proteome</keyword>
<dbReference type="PANTHER" id="PTHR46214">
    <property type="entry name" value="ZINC FINGER, RING-CH-TYPE"/>
    <property type="match status" value="1"/>
</dbReference>
<evidence type="ECO:0000313" key="3">
    <source>
        <dbReference type="Proteomes" id="UP000734854"/>
    </source>
</evidence>
<name>A0A8J5HTX4_ZINOF</name>
<evidence type="ECO:0000313" key="2">
    <source>
        <dbReference type="EMBL" id="KAG6523263.1"/>
    </source>
</evidence>
<keyword evidence="1" id="KW-0812">Transmembrane</keyword>
<gene>
    <name evidence="2" type="ORF">ZIOFF_013119</name>
</gene>
<sequence length="174" mass="19541">MCRICHLSSRSGEGGSELILLGAVARASSGSRTATVLRLVPLPSSRLWCLESGYTDEVDSRSSLTKIGNLISCISKFFCFVGIYLLYKCFAYINYLLCGCRCCEICGANAKNITIVIDSRVLEEGHTRRELNTQNPYDSGERIVCWRRLRVCKSLMACLIMAFLLLWFFHVSML</sequence>
<reference evidence="2 3" key="1">
    <citation type="submission" date="2020-08" db="EMBL/GenBank/DDBJ databases">
        <title>Plant Genome Project.</title>
        <authorList>
            <person name="Zhang R.-G."/>
        </authorList>
    </citation>
    <scope>NUCLEOTIDE SEQUENCE [LARGE SCALE GENOMIC DNA]</scope>
    <source>
        <tissue evidence="2">Rhizome</tissue>
    </source>
</reference>
<organism evidence="2 3">
    <name type="scientific">Zingiber officinale</name>
    <name type="common">Ginger</name>
    <name type="synonym">Amomum zingiber</name>
    <dbReference type="NCBI Taxonomy" id="94328"/>
    <lineage>
        <taxon>Eukaryota</taxon>
        <taxon>Viridiplantae</taxon>
        <taxon>Streptophyta</taxon>
        <taxon>Embryophyta</taxon>
        <taxon>Tracheophyta</taxon>
        <taxon>Spermatophyta</taxon>
        <taxon>Magnoliopsida</taxon>
        <taxon>Liliopsida</taxon>
        <taxon>Zingiberales</taxon>
        <taxon>Zingiberaceae</taxon>
        <taxon>Zingiber</taxon>
    </lineage>
</organism>
<feature type="transmembrane region" description="Helical" evidence="1">
    <location>
        <begin position="151"/>
        <end position="169"/>
    </location>
</feature>
<dbReference type="Proteomes" id="UP000734854">
    <property type="component" value="Unassembled WGS sequence"/>
</dbReference>
<proteinExistence type="predicted"/>
<dbReference type="AlphaFoldDB" id="A0A8J5HTX4"/>
<keyword evidence="1" id="KW-1133">Transmembrane helix</keyword>
<protein>
    <submittedName>
        <fullName evidence="2">Uncharacterized protein</fullName>
    </submittedName>
</protein>
<evidence type="ECO:0000256" key="1">
    <source>
        <dbReference type="SAM" id="Phobius"/>
    </source>
</evidence>
<dbReference type="PANTHER" id="PTHR46214:SF8">
    <property type="entry name" value="RING_FYVE_PHD ZINC FINGER SUPERFAMILY PROTEIN"/>
    <property type="match status" value="1"/>
</dbReference>
<accession>A0A8J5HTX4</accession>
<dbReference type="EMBL" id="JACMSC010000004">
    <property type="protein sequence ID" value="KAG6523263.1"/>
    <property type="molecule type" value="Genomic_DNA"/>
</dbReference>
<comment type="caution">
    <text evidence="2">The sequence shown here is derived from an EMBL/GenBank/DDBJ whole genome shotgun (WGS) entry which is preliminary data.</text>
</comment>